<dbReference type="Proteomes" id="UP001253595">
    <property type="component" value="Unassembled WGS sequence"/>
</dbReference>
<accession>A0ABU1UZM6</accession>
<dbReference type="RefSeq" id="WP_310073060.1">
    <property type="nucleotide sequence ID" value="NZ_JAVDVX010000004.1"/>
</dbReference>
<protein>
    <submittedName>
        <fullName evidence="2">Uncharacterized protein</fullName>
    </submittedName>
</protein>
<proteinExistence type="predicted"/>
<feature type="compositionally biased region" description="Polar residues" evidence="1">
    <location>
        <begin position="94"/>
        <end position="103"/>
    </location>
</feature>
<dbReference type="EMBL" id="JAVDVX010000004">
    <property type="protein sequence ID" value="MDR7090605.1"/>
    <property type="molecule type" value="Genomic_DNA"/>
</dbReference>
<comment type="caution">
    <text evidence="2">The sequence shown here is derived from an EMBL/GenBank/DDBJ whole genome shotgun (WGS) entry which is preliminary data.</text>
</comment>
<feature type="region of interest" description="Disordered" evidence="1">
    <location>
        <begin position="84"/>
        <end position="106"/>
    </location>
</feature>
<evidence type="ECO:0000313" key="2">
    <source>
        <dbReference type="EMBL" id="MDR7090605.1"/>
    </source>
</evidence>
<sequence length="202" mass="22849">MATYKLTKDRVSMEKKLNRVIITILFIGSVMPSIATANDCTYWRQQINQVSRWSNNGGNADQQRRLQKQKSYLQSQLAKCQGTTPGPISVARGQPSNTTSYTPINHLRSDNKDAELQQLIATCNRWIDISNNNATFENQSTRDTACRAATNKEALLKNPKHTSEIKIKRSIKDCIKPNNIIDHEVKACMQGLKEPDWNATKN</sequence>
<organism evidence="2 3">
    <name type="scientific">Cellvibrio fibrivorans</name>
    <dbReference type="NCBI Taxonomy" id="126350"/>
    <lineage>
        <taxon>Bacteria</taxon>
        <taxon>Pseudomonadati</taxon>
        <taxon>Pseudomonadota</taxon>
        <taxon>Gammaproteobacteria</taxon>
        <taxon>Cellvibrionales</taxon>
        <taxon>Cellvibrionaceae</taxon>
        <taxon>Cellvibrio</taxon>
    </lineage>
</organism>
<reference evidence="2 3" key="1">
    <citation type="submission" date="2023-07" db="EMBL/GenBank/DDBJ databases">
        <title>Sorghum-associated microbial communities from plants grown in Nebraska, USA.</title>
        <authorList>
            <person name="Schachtman D."/>
        </authorList>
    </citation>
    <scope>NUCLEOTIDE SEQUENCE [LARGE SCALE GENOMIC DNA]</scope>
    <source>
        <strain evidence="2 3">BE190</strain>
    </source>
</reference>
<gene>
    <name evidence="2" type="ORF">J2X05_002629</name>
</gene>
<name>A0ABU1UZM6_9GAMM</name>
<evidence type="ECO:0000256" key="1">
    <source>
        <dbReference type="SAM" id="MobiDB-lite"/>
    </source>
</evidence>
<evidence type="ECO:0000313" key="3">
    <source>
        <dbReference type="Proteomes" id="UP001253595"/>
    </source>
</evidence>
<keyword evidence="3" id="KW-1185">Reference proteome</keyword>